<dbReference type="EMBL" id="LBOW01000018">
    <property type="protein sequence ID" value="KKP43648.1"/>
    <property type="molecule type" value="Genomic_DNA"/>
</dbReference>
<comment type="caution">
    <text evidence="2">The sequence shown here is derived from an EMBL/GenBank/DDBJ whole genome shotgun (WGS) entry which is preliminary data.</text>
</comment>
<dbReference type="AlphaFoldDB" id="A0A0F9ZHM1"/>
<protein>
    <submittedName>
        <fullName evidence="2">Uncharacterized protein</fullName>
    </submittedName>
</protein>
<proteinExistence type="predicted"/>
<reference evidence="2 3" key="1">
    <citation type="journal article" date="2015" name="Nature">
        <title>rRNA introns, odd ribosomes, and small enigmatic genomes across a large radiation of phyla.</title>
        <authorList>
            <person name="Brown C.T."/>
            <person name="Hug L.A."/>
            <person name="Thomas B.C."/>
            <person name="Sharon I."/>
            <person name="Castelle C.J."/>
            <person name="Singh A."/>
            <person name="Wilkins M.J."/>
            <person name="Williams K.H."/>
            <person name="Banfield J.F."/>
        </authorList>
    </citation>
    <scope>NUCLEOTIDE SEQUENCE [LARGE SCALE GENOMIC DNA]</scope>
</reference>
<evidence type="ECO:0000256" key="1">
    <source>
        <dbReference type="SAM" id="MobiDB-lite"/>
    </source>
</evidence>
<evidence type="ECO:0000313" key="2">
    <source>
        <dbReference type="EMBL" id="KKP43648.1"/>
    </source>
</evidence>
<feature type="compositionally biased region" description="Basic and acidic residues" evidence="1">
    <location>
        <begin position="65"/>
        <end position="77"/>
    </location>
</feature>
<dbReference type="Proteomes" id="UP000034778">
    <property type="component" value="Unassembled WGS sequence"/>
</dbReference>
<name>A0A0F9ZHM1_9BACT</name>
<evidence type="ECO:0000313" key="3">
    <source>
        <dbReference type="Proteomes" id="UP000034778"/>
    </source>
</evidence>
<organism evidence="2 3">
    <name type="scientific">Candidatus Woesebacteria bacterium GW2011_GWB1_33_22</name>
    <dbReference type="NCBI Taxonomy" id="1618566"/>
    <lineage>
        <taxon>Bacteria</taxon>
        <taxon>Candidatus Woeseibacteriota</taxon>
    </lineage>
</organism>
<accession>A0A0F9ZHM1</accession>
<gene>
    <name evidence="2" type="ORF">UR35_C0018G0010</name>
</gene>
<sequence length="77" mass="8413">MAYPGSLPEDDGMRVIEATDIELHGNTPPPLTVETPDLSHADFYNNVISSILDRVDPTGKTLHPTKTEDTTARPNPE</sequence>
<feature type="region of interest" description="Disordered" evidence="1">
    <location>
        <begin position="55"/>
        <end position="77"/>
    </location>
</feature>